<dbReference type="GO" id="GO:0043590">
    <property type="term" value="C:bacterial nucleoid"/>
    <property type="evidence" value="ECO:0007669"/>
    <property type="project" value="TreeGrafter"/>
</dbReference>
<dbReference type="EC" id="5.6.2.4" evidence="16"/>
<dbReference type="SMART" id="SM00341">
    <property type="entry name" value="HRDC"/>
    <property type="match status" value="1"/>
</dbReference>
<dbReference type="EMBL" id="AZGD01000087">
    <property type="protein sequence ID" value="KRM19187.1"/>
    <property type="molecule type" value="Genomic_DNA"/>
</dbReference>
<dbReference type="eggNOG" id="COG0514">
    <property type="taxonomic scope" value="Bacteria"/>
</dbReference>
<keyword evidence="8 20" id="KW-0347">Helicase</keyword>
<dbReference type="InterPro" id="IPR014001">
    <property type="entry name" value="Helicase_ATP-bd"/>
</dbReference>
<dbReference type="InterPro" id="IPR036390">
    <property type="entry name" value="WH_DNA-bd_sf"/>
</dbReference>
<dbReference type="GO" id="GO:0006260">
    <property type="term" value="P:DNA replication"/>
    <property type="evidence" value="ECO:0007669"/>
    <property type="project" value="InterPro"/>
</dbReference>
<dbReference type="InterPro" id="IPR001650">
    <property type="entry name" value="Helicase_C-like"/>
</dbReference>
<dbReference type="NCBIfam" id="TIGR00614">
    <property type="entry name" value="recQ_fam"/>
    <property type="match status" value="1"/>
</dbReference>
<evidence type="ECO:0000256" key="9">
    <source>
        <dbReference type="ARBA" id="ARBA00022833"/>
    </source>
</evidence>
<comment type="cofactor">
    <cofactor evidence="1">
        <name>Mg(2+)</name>
        <dbReference type="ChEBI" id="CHEBI:18420"/>
    </cofactor>
</comment>
<comment type="cofactor">
    <cofactor evidence="2">
        <name>Zn(2+)</name>
        <dbReference type="ChEBI" id="CHEBI:29105"/>
    </cofactor>
</comment>
<evidence type="ECO:0000313" key="20">
    <source>
        <dbReference type="EMBL" id="KRM19187.1"/>
    </source>
</evidence>
<evidence type="ECO:0000259" key="19">
    <source>
        <dbReference type="PROSITE" id="PS51194"/>
    </source>
</evidence>
<dbReference type="SUPFAM" id="SSF52540">
    <property type="entry name" value="P-loop containing nucleoside triphosphate hydrolases"/>
    <property type="match status" value="1"/>
</dbReference>
<dbReference type="GO" id="GO:0016787">
    <property type="term" value="F:hydrolase activity"/>
    <property type="evidence" value="ECO:0007669"/>
    <property type="project" value="UniProtKB-KW"/>
</dbReference>
<dbReference type="FunFam" id="3.40.50.300:FF:000296">
    <property type="entry name" value="ATP-dependent DNA helicase RecQ"/>
    <property type="match status" value="1"/>
</dbReference>
<evidence type="ECO:0000313" key="21">
    <source>
        <dbReference type="Proteomes" id="UP000051054"/>
    </source>
</evidence>
<feature type="domain" description="Helicase ATP-binding" evidence="18">
    <location>
        <begin position="30"/>
        <end position="199"/>
    </location>
</feature>
<dbReference type="SUPFAM" id="SSF47819">
    <property type="entry name" value="HRDC-like"/>
    <property type="match status" value="1"/>
</dbReference>
<evidence type="ECO:0000256" key="3">
    <source>
        <dbReference type="ARBA" id="ARBA00005446"/>
    </source>
</evidence>
<dbReference type="InterPro" id="IPR006293">
    <property type="entry name" value="DNA_helicase_ATP-dep_RecQ_bac"/>
</dbReference>
<dbReference type="STRING" id="1423755.FC40_GL000481"/>
<keyword evidence="7" id="KW-0378">Hydrolase</keyword>
<dbReference type="InterPro" id="IPR011545">
    <property type="entry name" value="DEAD/DEAH_box_helicase_dom"/>
</dbReference>
<evidence type="ECO:0000256" key="1">
    <source>
        <dbReference type="ARBA" id="ARBA00001946"/>
    </source>
</evidence>
<dbReference type="SMART" id="SM00956">
    <property type="entry name" value="RQC"/>
    <property type="match status" value="1"/>
</dbReference>
<dbReference type="Pfam" id="PF00570">
    <property type="entry name" value="HRDC"/>
    <property type="match status" value="1"/>
</dbReference>
<dbReference type="PATRIC" id="fig|1423755.3.peg.534"/>
<dbReference type="GO" id="GO:0009432">
    <property type="term" value="P:SOS response"/>
    <property type="evidence" value="ECO:0007669"/>
    <property type="project" value="UniProtKB-UniRule"/>
</dbReference>
<organism evidence="20 21">
    <name type="scientific">Ligilactobacillus hayakitensis DSM 18933 = JCM 14209</name>
    <dbReference type="NCBI Taxonomy" id="1423755"/>
    <lineage>
        <taxon>Bacteria</taxon>
        <taxon>Bacillati</taxon>
        <taxon>Bacillota</taxon>
        <taxon>Bacilli</taxon>
        <taxon>Lactobacillales</taxon>
        <taxon>Lactobacillaceae</taxon>
        <taxon>Ligilactobacillus</taxon>
    </lineage>
</organism>
<dbReference type="InterPro" id="IPR002121">
    <property type="entry name" value="HRDC_dom"/>
</dbReference>
<dbReference type="InterPro" id="IPR036388">
    <property type="entry name" value="WH-like_DNA-bd_sf"/>
</dbReference>
<gene>
    <name evidence="20" type="ORF">FC40_GL000481</name>
</gene>
<evidence type="ECO:0000259" key="17">
    <source>
        <dbReference type="PROSITE" id="PS50967"/>
    </source>
</evidence>
<dbReference type="CDD" id="cd17920">
    <property type="entry name" value="DEXHc_RecQ"/>
    <property type="match status" value="1"/>
</dbReference>
<comment type="similarity">
    <text evidence="3">Belongs to the helicase family. RecQ subfamily.</text>
</comment>
<keyword evidence="13" id="KW-0234">DNA repair</keyword>
<dbReference type="CDD" id="cd18794">
    <property type="entry name" value="SF2_C_RecQ"/>
    <property type="match status" value="1"/>
</dbReference>
<accession>A0A0R1WW33</accession>
<dbReference type="GO" id="GO:0003677">
    <property type="term" value="F:DNA binding"/>
    <property type="evidence" value="ECO:0007669"/>
    <property type="project" value="UniProtKB-KW"/>
</dbReference>
<evidence type="ECO:0000256" key="2">
    <source>
        <dbReference type="ARBA" id="ARBA00001947"/>
    </source>
</evidence>
<dbReference type="InterPro" id="IPR004589">
    <property type="entry name" value="DNA_helicase_ATP-dep_RecQ"/>
</dbReference>
<keyword evidence="9" id="KW-0862">Zinc</keyword>
<dbReference type="InterPro" id="IPR032284">
    <property type="entry name" value="RecQ_Zn-bd"/>
</dbReference>
<evidence type="ECO:0000256" key="10">
    <source>
        <dbReference type="ARBA" id="ARBA00022840"/>
    </source>
</evidence>
<dbReference type="GO" id="GO:0005737">
    <property type="term" value="C:cytoplasm"/>
    <property type="evidence" value="ECO:0007669"/>
    <property type="project" value="TreeGrafter"/>
</dbReference>
<evidence type="ECO:0000259" key="18">
    <source>
        <dbReference type="PROSITE" id="PS51192"/>
    </source>
</evidence>
<feature type="domain" description="Helicase C-terminal" evidence="19">
    <location>
        <begin position="223"/>
        <end position="369"/>
    </location>
</feature>
<protein>
    <recommendedName>
        <fullName evidence="16">DNA helicase RecQ</fullName>
        <ecNumber evidence="16">5.6.2.4</ecNumber>
    </recommendedName>
</protein>
<dbReference type="SMART" id="SM00490">
    <property type="entry name" value="HELICc"/>
    <property type="match status" value="1"/>
</dbReference>
<dbReference type="PANTHER" id="PTHR13710:SF105">
    <property type="entry name" value="ATP-DEPENDENT DNA HELICASE Q1"/>
    <property type="match status" value="1"/>
</dbReference>
<evidence type="ECO:0000256" key="14">
    <source>
        <dbReference type="ARBA" id="ARBA00023235"/>
    </source>
</evidence>
<keyword evidence="11" id="KW-0238">DNA-binding</keyword>
<evidence type="ECO:0000256" key="6">
    <source>
        <dbReference type="ARBA" id="ARBA00022763"/>
    </source>
</evidence>
<evidence type="ECO:0000256" key="7">
    <source>
        <dbReference type="ARBA" id="ARBA00022801"/>
    </source>
</evidence>
<evidence type="ECO:0000256" key="15">
    <source>
        <dbReference type="ARBA" id="ARBA00034617"/>
    </source>
</evidence>
<evidence type="ECO:0000256" key="12">
    <source>
        <dbReference type="ARBA" id="ARBA00023172"/>
    </source>
</evidence>
<dbReference type="GO" id="GO:0030894">
    <property type="term" value="C:replisome"/>
    <property type="evidence" value="ECO:0007669"/>
    <property type="project" value="TreeGrafter"/>
</dbReference>
<dbReference type="GO" id="GO:0046872">
    <property type="term" value="F:metal ion binding"/>
    <property type="evidence" value="ECO:0007669"/>
    <property type="project" value="UniProtKB-KW"/>
</dbReference>
<dbReference type="Gene3D" id="1.10.150.80">
    <property type="entry name" value="HRDC domain"/>
    <property type="match status" value="1"/>
</dbReference>
<dbReference type="PROSITE" id="PS51194">
    <property type="entry name" value="HELICASE_CTER"/>
    <property type="match status" value="1"/>
</dbReference>
<dbReference type="PROSITE" id="PS51192">
    <property type="entry name" value="HELICASE_ATP_BIND_1"/>
    <property type="match status" value="1"/>
</dbReference>
<dbReference type="Gene3D" id="1.10.10.10">
    <property type="entry name" value="Winged helix-like DNA-binding domain superfamily/Winged helix DNA-binding domain"/>
    <property type="match status" value="1"/>
</dbReference>
<dbReference type="Gene3D" id="3.40.50.300">
    <property type="entry name" value="P-loop containing nucleotide triphosphate hydrolases"/>
    <property type="match status" value="2"/>
</dbReference>
<proteinExistence type="inferred from homology"/>
<dbReference type="SUPFAM" id="SSF46785">
    <property type="entry name" value="Winged helix' DNA-binding domain"/>
    <property type="match status" value="1"/>
</dbReference>
<dbReference type="Pfam" id="PF09382">
    <property type="entry name" value="RQC"/>
    <property type="match status" value="1"/>
</dbReference>
<dbReference type="InterPro" id="IPR027417">
    <property type="entry name" value="P-loop_NTPase"/>
</dbReference>
<keyword evidence="10" id="KW-0067">ATP-binding</keyword>
<sequence length="595" mass="67460">MREYNTDQAHALLKEYFGYDEFRPGQEEIISAVVNGNNTLGIMPTGGGKSMCYQIPALMMDGLTIVVSPLISLMKDQVDSLKEMGIPAGMINSSLEGDDFFETIRDARNLKYKLLYIAPERLENPAFMEMLQTMPIDLVAIDEAHCMSQWGHDFRPSYLELGNVIPQITTNPTVVALTATATPKVALDIKNNLGIPANNEVKTGFARDNLSFKVIKGVQPRDYIINYLRSHEKESGIIYAATRSEVDRIAVFLQKLGIKAKPYHAQHTAEERQEAQDDFTFDRVQVIVATNAFGMGIDKSNVRFVIHAQTPGSIEAYYQEAGRAGRDGLESEAILLYRDADIGLRRTWIDASEANEAHRTREYDKLEWMRRYANTEDCLQQFIVRYFGGDCEPCGKCSNCLDERDSEDITIEAQKVLSCVVRLNQRFGKKIVAQVLKGSSTQRILEMNLDEVTTYGIMKAWTLKEIENLIDYLAASQYLMTQSGQFPTLLLTQKGLAVLKGQEKVTRKVDRIVEKEVEVDNELFERLRELRLEIARDQNTAPFIIFSDKALKDMCEKLPTTDEEFLNVKGVGQSKLENYGPEFMEAIEQWKITHE</sequence>
<keyword evidence="4" id="KW-0479">Metal-binding</keyword>
<dbReference type="PROSITE" id="PS50967">
    <property type="entry name" value="HRDC"/>
    <property type="match status" value="1"/>
</dbReference>
<reference evidence="20 21" key="1">
    <citation type="journal article" date="2015" name="Genome Announc.">
        <title>Expanding the biotechnology potential of lactobacilli through comparative genomics of 213 strains and associated genera.</title>
        <authorList>
            <person name="Sun Z."/>
            <person name="Harris H.M."/>
            <person name="McCann A."/>
            <person name="Guo C."/>
            <person name="Argimon S."/>
            <person name="Zhang W."/>
            <person name="Yang X."/>
            <person name="Jeffery I.B."/>
            <person name="Cooney J.C."/>
            <person name="Kagawa T.F."/>
            <person name="Liu W."/>
            <person name="Song Y."/>
            <person name="Salvetti E."/>
            <person name="Wrobel A."/>
            <person name="Rasinkangas P."/>
            <person name="Parkhill J."/>
            <person name="Rea M.C."/>
            <person name="O'Sullivan O."/>
            <person name="Ritari J."/>
            <person name="Douillard F.P."/>
            <person name="Paul Ross R."/>
            <person name="Yang R."/>
            <person name="Briner A.E."/>
            <person name="Felis G.E."/>
            <person name="de Vos W.M."/>
            <person name="Barrangou R."/>
            <person name="Klaenhammer T.R."/>
            <person name="Caufield P.W."/>
            <person name="Cui Y."/>
            <person name="Zhang H."/>
            <person name="O'Toole P.W."/>
        </authorList>
    </citation>
    <scope>NUCLEOTIDE SEQUENCE [LARGE SCALE GENOMIC DNA]</scope>
    <source>
        <strain evidence="20 21">DSM 18933</strain>
    </source>
</reference>
<dbReference type="AlphaFoldDB" id="A0A0R1WW33"/>
<keyword evidence="14" id="KW-0413">Isomerase</keyword>
<dbReference type="Pfam" id="PF16124">
    <property type="entry name" value="RecQ_Zn_bind"/>
    <property type="match status" value="1"/>
</dbReference>
<dbReference type="GO" id="GO:0006310">
    <property type="term" value="P:DNA recombination"/>
    <property type="evidence" value="ECO:0007669"/>
    <property type="project" value="UniProtKB-UniRule"/>
</dbReference>
<dbReference type="Proteomes" id="UP000051054">
    <property type="component" value="Unassembled WGS sequence"/>
</dbReference>
<comment type="catalytic activity">
    <reaction evidence="15">
        <text>Couples ATP hydrolysis with the unwinding of duplex DNA by translocating in the 3'-5' direction.</text>
        <dbReference type="EC" id="5.6.2.4"/>
    </reaction>
</comment>
<evidence type="ECO:0000256" key="5">
    <source>
        <dbReference type="ARBA" id="ARBA00022741"/>
    </source>
</evidence>
<evidence type="ECO:0000256" key="4">
    <source>
        <dbReference type="ARBA" id="ARBA00022723"/>
    </source>
</evidence>
<keyword evidence="21" id="KW-1185">Reference proteome</keyword>
<dbReference type="Pfam" id="PF00271">
    <property type="entry name" value="Helicase_C"/>
    <property type="match status" value="1"/>
</dbReference>
<dbReference type="SMART" id="SM00487">
    <property type="entry name" value="DEXDc"/>
    <property type="match status" value="1"/>
</dbReference>
<feature type="domain" description="HRDC" evidence="17">
    <location>
        <begin position="517"/>
        <end position="595"/>
    </location>
</feature>
<name>A0A0R1WW33_9LACO</name>
<dbReference type="InterPro" id="IPR044876">
    <property type="entry name" value="HRDC_dom_sf"/>
</dbReference>
<dbReference type="NCBIfam" id="TIGR01389">
    <property type="entry name" value="recQ"/>
    <property type="match status" value="1"/>
</dbReference>
<dbReference type="Pfam" id="PF00270">
    <property type="entry name" value="DEAD"/>
    <property type="match status" value="1"/>
</dbReference>
<keyword evidence="6" id="KW-0227">DNA damage</keyword>
<dbReference type="InterPro" id="IPR010997">
    <property type="entry name" value="HRDC-like_sf"/>
</dbReference>
<dbReference type="GO" id="GO:0043138">
    <property type="term" value="F:3'-5' DNA helicase activity"/>
    <property type="evidence" value="ECO:0007669"/>
    <property type="project" value="UniProtKB-EC"/>
</dbReference>
<dbReference type="PANTHER" id="PTHR13710">
    <property type="entry name" value="DNA HELICASE RECQ FAMILY MEMBER"/>
    <property type="match status" value="1"/>
</dbReference>
<keyword evidence="12" id="KW-0233">DNA recombination</keyword>
<dbReference type="RefSeq" id="WP_056938377.1">
    <property type="nucleotide sequence ID" value="NZ_AZGD01000087.1"/>
</dbReference>
<dbReference type="FunFam" id="1.10.150.80:FF:000002">
    <property type="entry name" value="ATP-dependent DNA helicase RecQ"/>
    <property type="match status" value="1"/>
</dbReference>
<comment type="caution">
    <text evidence="20">The sequence shown here is derived from an EMBL/GenBank/DDBJ whole genome shotgun (WGS) entry which is preliminary data.</text>
</comment>
<keyword evidence="5" id="KW-0547">Nucleotide-binding</keyword>
<dbReference type="InterPro" id="IPR018982">
    <property type="entry name" value="RQC_domain"/>
</dbReference>
<dbReference type="GO" id="GO:0005524">
    <property type="term" value="F:ATP binding"/>
    <property type="evidence" value="ECO:0007669"/>
    <property type="project" value="UniProtKB-KW"/>
</dbReference>
<dbReference type="GO" id="GO:0009378">
    <property type="term" value="F:four-way junction helicase activity"/>
    <property type="evidence" value="ECO:0007669"/>
    <property type="project" value="TreeGrafter"/>
</dbReference>
<dbReference type="GO" id="GO:0006281">
    <property type="term" value="P:DNA repair"/>
    <property type="evidence" value="ECO:0007669"/>
    <property type="project" value="UniProtKB-KW"/>
</dbReference>
<evidence type="ECO:0000256" key="16">
    <source>
        <dbReference type="NCBIfam" id="TIGR01389"/>
    </source>
</evidence>
<evidence type="ECO:0000256" key="13">
    <source>
        <dbReference type="ARBA" id="ARBA00023204"/>
    </source>
</evidence>
<evidence type="ECO:0000256" key="11">
    <source>
        <dbReference type="ARBA" id="ARBA00023125"/>
    </source>
</evidence>
<evidence type="ECO:0000256" key="8">
    <source>
        <dbReference type="ARBA" id="ARBA00022806"/>
    </source>
</evidence>